<comment type="caution">
    <text evidence="1">The sequence shown here is derived from an EMBL/GenBank/DDBJ whole genome shotgun (WGS) entry which is preliminary data.</text>
</comment>
<gene>
    <name evidence="1" type="ORF">PIB30_071915</name>
</gene>
<keyword evidence="2" id="KW-1185">Reference proteome</keyword>
<protein>
    <submittedName>
        <fullName evidence="1">Uncharacterized protein</fullName>
    </submittedName>
</protein>
<dbReference type="Proteomes" id="UP001341840">
    <property type="component" value="Unassembled WGS sequence"/>
</dbReference>
<sequence length="118" mass="13316">MPNRTSYHGHPVSGCLPDFPRLAPVVGRLTLEWFIKLFDQLPPHAAIDKMTATFNWFTKNFMISFWPDVKSRLSAIAVSDINVRSDSTLFGDGLIVSAAFRTNEGYRENISPTEIMIL</sequence>
<evidence type="ECO:0000313" key="2">
    <source>
        <dbReference type="Proteomes" id="UP001341840"/>
    </source>
</evidence>
<dbReference type="EMBL" id="JASCZI010121669">
    <property type="protein sequence ID" value="MED6162589.1"/>
    <property type="molecule type" value="Genomic_DNA"/>
</dbReference>
<organism evidence="1 2">
    <name type="scientific">Stylosanthes scabra</name>
    <dbReference type="NCBI Taxonomy" id="79078"/>
    <lineage>
        <taxon>Eukaryota</taxon>
        <taxon>Viridiplantae</taxon>
        <taxon>Streptophyta</taxon>
        <taxon>Embryophyta</taxon>
        <taxon>Tracheophyta</taxon>
        <taxon>Spermatophyta</taxon>
        <taxon>Magnoliopsida</taxon>
        <taxon>eudicotyledons</taxon>
        <taxon>Gunneridae</taxon>
        <taxon>Pentapetalae</taxon>
        <taxon>rosids</taxon>
        <taxon>fabids</taxon>
        <taxon>Fabales</taxon>
        <taxon>Fabaceae</taxon>
        <taxon>Papilionoideae</taxon>
        <taxon>50 kb inversion clade</taxon>
        <taxon>dalbergioids sensu lato</taxon>
        <taxon>Dalbergieae</taxon>
        <taxon>Pterocarpus clade</taxon>
        <taxon>Stylosanthes</taxon>
    </lineage>
</organism>
<name>A0ABU6UNB8_9FABA</name>
<proteinExistence type="predicted"/>
<reference evidence="1 2" key="1">
    <citation type="journal article" date="2023" name="Plants (Basel)">
        <title>Bridging the Gap: Combining Genomics and Transcriptomics Approaches to Understand Stylosanthes scabra, an Orphan Legume from the Brazilian Caatinga.</title>
        <authorList>
            <person name="Ferreira-Neto J.R.C."/>
            <person name="da Silva M.D."/>
            <person name="Binneck E."/>
            <person name="de Melo N.F."/>
            <person name="da Silva R.H."/>
            <person name="de Melo A.L.T.M."/>
            <person name="Pandolfi V."/>
            <person name="Bustamante F.O."/>
            <person name="Brasileiro-Vidal A.C."/>
            <person name="Benko-Iseppon A.M."/>
        </authorList>
    </citation>
    <scope>NUCLEOTIDE SEQUENCE [LARGE SCALE GENOMIC DNA]</scope>
    <source>
        <tissue evidence="1">Leaves</tissue>
    </source>
</reference>
<evidence type="ECO:0000313" key="1">
    <source>
        <dbReference type="EMBL" id="MED6162589.1"/>
    </source>
</evidence>
<accession>A0ABU6UNB8</accession>